<evidence type="ECO:0000259" key="1">
    <source>
        <dbReference type="SMART" id="SM00905"/>
    </source>
</evidence>
<proteinExistence type="predicted"/>
<dbReference type="GO" id="GO:0006760">
    <property type="term" value="P:folic acid-containing compound metabolic process"/>
    <property type="evidence" value="ECO:0007669"/>
    <property type="project" value="InterPro"/>
</dbReference>
<reference evidence="2 3" key="1">
    <citation type="submission" date="2017-08" db="EMBL/GenBank/DDBJ databases">
        <title>Infants hospitalized years apart are colonized by the same room-sourced microbial strains.</title>
        <authorList>
            <person name="Brooks B."/>
            <person name="Olm M.R."/>
            <person name="Firek B.A."/>
            <person name="Baker R."/>
            <person name="Thomas B.C."/>
            <person name="Morowitz M.J."/>
            <person name="Banfield J.F."/>
        </authorList>
    </citation>
    <scope>NUCLEOTIDE SEQUENCE [LARGE SCALE GENOMIC DNA]</scope>
    <source>
        <strain evidence="2">S2_018_000_R2_101</strain>
    </source>
</reference>
<dbReference type="InterPro" id="IPR043133">
    <property type="entry name" value="GTP-CH-I_C/QueF"/>
</dbReference>
<dbReference type="Proteomes" id="UP000249066">
    <property type="component" value="Unassembled WGS sequence"/>
</dbReference>
<dbReference type="SUPFAM" id="SSF55620">
    <property type="entry name" value="Tetrahydrobiopterin biosynthesis enzymes-like"/>
    <property type="match status" value="1"/>
</dbReference>
<dbReference type="AlphaFoldDB" id="A0A2W4ZZM1"/>
<dbReference type="GO" id="GO:0004150">
    <property type="term" value="F:dihydroneopterin aldolase activity"/>
    <property type="evidence" value="ECO:0007669"/>
    <property type="project" value="InterPro"/>
</dbReference>
<dbReference type="Gene3D" id="3.30.1130.10">
    <property type="match status" value="1"/>
</dbReference>
<dbReference type="Pfam" id="PF02152">
    <property type="entry name" value="FolB"/>
    <property type="match status" value="1"/>
</dbReference>
<name>A0A2W4ZZM1_9SPHN</name>
<gene>
    <name evidence="2" type="ORF">DI623_14155</name>
</gene>
<accession>A0A2W4ZZM1</accession>
<protein>
    <submittedName>
        <fullName evidence="2">Dihydroneopterin aldolase</fullName>
    </submittedName>
</protein>
<feature type="domain" description="Dihydroneopterin aldolase/epimerase" evidence="1">
    <location>
        <begin position="8"/>
        <end position="121"/>
    </location>
</feature>
<dbReference type="InterPro" id="IPR006157">
    <property type="entry name" value="FolB_dom"/>
</dbReference>
<comment type="caution">
    <text evidence="2">The sequence shown here is derived from an EMBL/GenBank/DDBJ whole genome shotgun (WGS) entry which is preliminary data.</text>
</comment>
<evidence type="ECO:0000313" key="3">
    <source>
        <dbReference type="Proteomes" id="UP000249066"/>
    </source>
</evidence>
<dbReference type="NCBIfam" id="TIGR00526">
    <property type="entry name" value="folB_dom"/>
    <property type="match status" value="1"/>
</dbReference>
<sequence>MNEDLLRLEVADIEVSLLTGVLSEETKLPQPLRVSIAADLRAPDRFQPETPLSASKNYLDLKRAVTEGVPRDVHFGLIEAIADHICDTLFMQDDRVRRVEVKIVKLAIAEANESIGLTMVRHAR</sequence>
<evidence type="ECO:0000313" key="2">
    <source>
        <dbReference type="EMBL" id="PZO87733.1"/>
    </source>
</evidence>
<organism evidence="2 3">
    <name type="scientific">Sphingomonas sanxanigenens</name>
    <dbReference type="NCBI Taxonomy" id="397260"/>
    <lineage>
        <taxon>Bacteria</taxon>
        <taxon>Pseudomonadati</taxon>
        <taxon>Pseudomonadota</taxon>
        <taxon>Alphaproteobacteria</taxon>
        <taxon>Sphingomonadales</taxon>
        <taxon>Sphingomonadaceae</taxon>
        <taxon>Sphingomonas</taxon>
    </lineage>
</organism>
<dbReference type="SMART" id="SM00905">
    <property type="entry name" value="FolB"/>
    <property type="match status" value="1"/>
</dbReference>
<dbReference type="EMBL" id="QFNN01000117">
    <property type="protein sequence ID" value="PZO87733.1"/>
    <property type="molecule type" value="Genomic_DNA"/>
</dbReference>